<reference evidence="2" key="1">
    <citation type="journal article" date="2023" name="G3 (Bethesda)">
        <title>A reference genome for the long-term kleptoplast-retaining sea slug Elysia crispata morphotype clarki.</title>
        <authorList>
            <person name="Eastman K.E."/>
            <person name="Pendleton A.L."/>
            <person name="Shaikh M.A."/>
            <person name="Suttiyut T."/>
            <person name="Ogas R."/>
            <person name="Tomko P."/>
            <person name="Gavelis G."/>
            <person name="Widhalm J.R."/>
            <person name="Wisecaver J.H."/>
        </authorList>
    </citation>
    <scope>NUCLEOTIDE SEQUENCE</scope>
    <source>
        <strain evidence="2">ECLA1</strain>
    </source>
</reference>
<dbReference type="EMBL" id="JAWDGP010002984">
    <property type="protein sequence ID" value="KAK3778265.1"/>
    <property type="molecule type" value="Genomic_DNA"/>
</dbReference>
<dbReference type="AlphaFoldDB" id="A0AAE0ZZ74"/>
<feature type="compositionally biased region" description="Basic residues" evidence="1">
    <location>
        <begin position="1"/>
        <end position="10"/>
    </location>
</feature>
<sequence length="73" mass="8635">MSRASYKKGNAKSIRPKDQDRPSDTSYHNETIRHRDQDRPSDTKIRTRSSDSNYHDETIRHKDQDDTIRHKGP</sequence>
<protein>
    <submittedName>
        <fullName evidence="2">Uncharacterized protein</fullName>
    </submittedName>
</protein>
<name>A0AAE0ZZ74_9GAST</name>
<evidence type="ECO:0000313" key="2">
    <source>
        <dbReference type="EMBL" id="KAK3778265.1"/>
    </source>
</evidence>
<accession>A0AAE0ZZ74</accession>
<feature type="compositionally biased region" description="Basic and acidic residues" evidence="1">
    <location>
        <begin position="30"/>
        <end position="73"/>
    </location>
</feature>
<proteinExistence type="predicted"/>
<gene>
    <name evidence="2" type="ORF">RRG08_060191</name>
</gene>
<evidence type="ECO:0000313" key="3">
    <source>
        <dbReference type="Proteomes" id="UP001283361"/>
    </source>
</evidence>
<keyword evidence="3" id="KW-1185">Reference proteome</keyword>
<comment type="caution">
    <text evidence="2">The sequence shown here is derived from an EMBL/GenBank/DDBJ whole genome shotgun (WGS) entry which is preliminary data.</text>
</comment>
<organism evidence="2 3">
    <name type="scientific">Elysia crispata</name>
    <name type="common">lettuce slug</name>
    <dbReference type="NCBI Taxonomy" id="231223"/>
    <lineage>
        <taxon>Eukaryota</taxon>
        <taxon>Metazoa</taxon>
        <taxon>Spiralia</taxon>
        <taxon>Lophotrochozoa</taxon>
        <taxon>Mollusca</taxon>
        <taxon>Gastropoda</taxon>
        <taxon>Heterobranchia</taxon>
        <taxon>Euthyneura</taxon>
        <taxon>Panpulmonata</taxon>
        <taxon>Sacoglossa</taxon>
        <taxon>Placobranchoidea</taxon>
        <taxon>Plakobranchidae</taxon>
        <taxon>Elysia</taxon>
    </lineage>
</organism>
<evidence type="ECO:0000256" key="1">
    <source>
        <dbReference type="SAM" id="MobiDB-lite"/>
    </source>
</evidence>
<feature type="region of interest" description="Disordered" evidence="1">
    <location>
        <begin position="1"/>
        <end position="73"/>
    </location>
</feature>
<dbReference type="Proteomes" id="UP001283361">
    <property type="component" value="Unassembled WGS sequence"/>
</dbReference>